<dbReference type="EMBL" id="AZHX01000007">
    <property type="protein sequence ID" value="ETX09320.1"/>
    <property type="molecule type" value="Genomic_DNA"/>
</dbReference>
<keyword evidence="8" id="KW-1185">Reference proteome</keyword>
<dbReference type="GO" id="GO:0046872">
    <property type="term" value="F:metal ion binding"/>
    <property type="evidence" value="ECO:0007669"/>
    <property type="project" value="UniProtKB-KW"/>
</dbReference>
<dbReference type="PANTHER" id="PTHR21266">
    <property type="entry name" value="IRON-SULFUR DOMAIN CONTAINING PROTEIN"/>
    <property type="match status" value="1"/>
</dbReference>
<dbReference type="Proteomes" id="UP000019140">
    <property type="component" value="Unassembled WGS sequence"/>
</dbReference>
<name>W4MGN7_9BACT</name>
<dbReference type="AlphaFoldDB" id="W4MGN7"/>
<accession>W4MGN7</accession>
<reference evidence="7 8" key="1">
    <citation type="journal article" date="2014" name="Nature">
        <title>An environmental bacterial taxon with a large and distinct metabolic repertoire.</title>
        <authorList>
            <person name="Wilson M.C."/>
            <person name="Mori T."/>
            <person name="Ruckert C."/>
            <person name="Uria A.R."/>
            <person name="Helf M.J."/>
            <person name="Takada K."/>
            <person name="Gernert C."/>
            <person name="Steffens U.A."/>
            <person name="Heycke N."/>
            <person name="Schmitt S."/>
            <person name="Rinke C."/>
            <person name="Helfrich E.J."/>
            <person name="Brachmann A.O."/>
            <person name="Gurgui C."/>
            <person name="Wakimoto T."/>
            <person name="Kracht M."/>
            <person name="Crusemann M."/>
            <person name="Hentschel U."/>
            <person name="Abe I."/>
            <person name="Matsunaga S."/>
            <person name="Kalinowski J."/>
            <person name="Takeyama H."/>
            <person name="Piel J."/>
        </authorList>
    </citation>
    <scope>NUCLEOTIDE SEQUENCE [LARGE SCALE GENOMIC DNA]</scope>
    <source>
        <strain evidence="8">TSY2</strain>
    </source>
</reference>
<dbReference type="InterPro" id="IPR036922">
    <property type="entry name" value="Rieske_2Fe-2S_sf"/>
</dbReference>
<dbReference type="PATRIC" id="fig|1429439.4.peg.45"/>
<feature type="domain" description="Rieske" evidence="6">
    <location>
        <begin position="9"/>
        <end position="116"/>
    </location>
</feature>
<dbReference type="CDD" id="cd03479">
    <property type="entry name" value="Rieske_RO_Alpha_PhDO_like"/>
    <property type="match status" value="1"/>
</dbReference>
<dbReference type="PANTHER" id="PTHR21266:SF59">
    <property type="entry name" value="BLR4922 PROTEIN"/>
    <property type="match status" value="1"/>
</dbReference>
<dbReference type="GO" id="GO:0016491">
    <property type="term" value="F:oxidoreductase activity"/>
    <property type="evidence" value="ECO:0007669"/>
    <property type="project" value="UniProtKB-KW"/>
</dbReference>
<evidence type="ECO:0000256" key="3">
    <source>
        <dbReference type="ARBA" id="ARBA00023002"/>
    </source>
</evidence>
<dbReference type="InterPro" id="IPR045623">
    <property type="entry name" value="LigXa_C"/>
</dbReference>
<keyword evidence="1" id="KW-0001">2Fe-2S</keyword>
<sequence length="412" mass="46757">MGELFRHFWHPVLLSEELTERDGPPVRLRVLGEDLVAFRDTQGKIGVVDARCPHRRAGMFFDRNEDCGLRCVYHGWKFDVHGHCVAMPTEPADSTFKGRVKIKSYPVREAGGCLWVYMGPREQPPVLPHLEWTLVPESHRVVSRRIQECNYMQAVEGEIDSAHVSWLHAPLKGGNNPFQGRFNNAIITDGAPTLSIRETDYGFCYGARRQISSDEYDWRVTQWLAPTYSLIPSKDFPRGGRAWIPIDDSHISVIRYAYHPDRPLTADEVQSRKTTPAIEPVTYRLPDGYVIDISRDVRHANNDYLIDREMQRTRNYTGIGVVRTQDTSMTESMGGIVDRSEEHLGTTDATVIAARRRLLKMARDLQAGIEPAAAMNSEAYNVRAVDQVSPEADFPRFMDRYADVALGKVEAV</sequence>
<gene>
    <name evidence="7" type="ORF">ETSY2_00240</name>
</gene>
<dbReference type="SUPFAM" id="SSF55961">
    <property type="entry name" value="Bet v1-like"/>
    <property type="match status" value="1"/>
</dbReference>
<proteinExistence type="predicted"/>
<evidence type="ECO:0000313" key="7">
    <source>
        <dbReference type="EMBL" id="ETX09320.1"/>
    </source>
</evidence>
<evidence type="ECO:0000256" key="1">
    <source>
        <dbReference type="ARBA" id="ARBA00022714"/>
    </source>
</evidence>
<evidence type="ECO:0000313" key="8">
    <source>
        <dbReference type="Proteomes" id="UP000019140"/>
    </source>
</evidence>
<dbReference type="InterPro" id="IPR017941">
    <property type="entry name" value="Rieske_2Fe-2S"/>
</dbReference>
<dbReference type="GO" id="GO:0051537">
    <property type="term" value="F:2 iron, 2 sulfur cluster binding"/>
    <property type="evidence" value="ECO:0007669"/>
    <property type="project" value="UniProtKB-KW"/>
</dbReference>
<keyword evidence="3" id="KW-0560">Oxidoreductase</keyword>
<dbReference type="Pfam" id="PF19301">
    <property type="entry name" value="LigXa_C"/>
    <property type="match status" value="1"/>
</dbReference>
<keyword evidence="5" id="KW-0411">Iron-sulfur</keyword>
<evidence type="ECO:0000259" key="6">
    <source>
        <dbReference type="PROSITE" id="PS51296"/>
    </source>
</evidence>
<protein>
    <recommendedName>
        <fullName evidence="6">Rieske domain-containing protein</fullName>
    </recommendedName>
</protein>
<evidence type="ECO:0000256" key="2">
    <source>
        <dbReference type="ARBA" id="ARBA00022723"/>
    </source>
</evidence>
<dbReference type="PROSITE" id="PS51296">
    <property type="entry name" value="RIESKE"/>
    <property type="match status" value="1"/>
</dbReference>
<organism evidence="7 8">
    <name type="scientific">Candidatus Entotheonella gemina</name>
    <dbReference type="NCBI Taxonomy" id="1429439"/>
    <lineage>
        <taxon>Bacteria</taxon>
        <taxon>Pseudomonadati</taxon>
        <taxon>Nitrospinota/Tectimicrobiota group</taxon>
        <taxon>Candidatus Tectimicrobiota</taxon>
        <taxon>Candidatus Entotheonellia</taxon>
        <taxon>Candidatus Entotheonellales</taxon>
        <taxon>Candidatus Entotheonellaceae</taxon>
        <taxon>Candidatus Entotheonella</taxon>
    </lineage>
</organism>
<dbReference type="Pfam" id="PF00355">
    <property type="entry name" value="Rieske"/>
    <property type="match status" value="1"/>
</dbReference>
<keyword evidence="2" id="KW-0479">Metal-binding</keyword>
<evidence type="ECO:0000256" key="4">
    <source>
        <dbReference type="ARBA" id="ARBA00023004"/>
    </source>
</evidence>
<comment type="caution">
    <text evidence="7">The sequence shown here is derived from an EMBL/GenBank/DDBJ whole genome shotgun (WGS) entry which is preliminary data.</text>
</comment>
<keyword evidence="4" id="KW-0408">Iron</keyword>
<dbReference type="Gene3D" id="2.102.10.10">
    <property type="entry name" value="Rieske [2Fe-2S] iron-sulphur domain"/>
    <property type="match status" value="1"/>
</dbReference>
<dbReference type="Gene3D" id="3.90.380.10">
    <property type="entry name" value="Naphthalene 1,2-dioxygenase Alpha Subunit, Chain A, domain 1"/>
    <property type="match status" value="1"/>
</dbReference>
<dbReference type="InterPro" id="IPR050584">
    <property type="entry name" value="Cholesterol_7-desaturase"/>
</dbReference>
<evidence type="ECO:0000256" key="5">
    <source>
        <dbReference type="ARBA" id="ARBA00023014"/>
    </source>
</evidence>
<dbReference type="SUPFAM" id="SSF50022">
    <property type="entry name" value="ISP domain"/>
    <property type="match status" value="1"/>
</dbReference>
<dbReference type="HOGENOM" id="CLU_039484_2_1_7"/>